<comment type="caution">
    <text evidence="2">The sequence shown here is derived from an EMBL/GenBank/DDBJ whole genome shotgun (WGS) entry which is preliminary data.</text>
</comment>
<name>A0A1V4GYX0_MORLA</name>
<feature type="transmembrane region" description="Helical" evidence="1">
    <location>
        <begin position="28"/>
        <end position="48"/>
    </location>
</feature>
<dbReference type="InterPro" id="IPR009781">
    <property type="entry name" value="DUF1345"/>
</dbReference>
<dbReference type="EMBL" id="MXAN01000033">
    <property type="protein sequence ID" value="OPH37783.1"/>
    <property type="molecule type" value="Genomic_DNA"/>
</dbReference>
<sequence>MPIFDMKSPKKGTLFYKIYGFLQDNMNLVISLIVAICVYFSLSDVRFLKRFVPSINIETVYLLAWDSFLVAYLLLAFNMFITTNTEDIKKRAHEQYERKHTMLILILITSFVSMIAIINEMRISALYEGWLSTLHVCITFGTLIVSWLFIHTLFALYYAHGYYDAMPDDKYPLDFPYENNPDYWDFLYFALGIGATGGVPDVSFTSKKLRRIGTFHSVLSFFFNTAVLSLVMEMMGSLVSP</sequence>
<keyword evidence="1" id="KW-0472">Membrane</keyword>
<keyword evidence="1" id="KW-0812">Transmembrane</keyword>
<gene>
    <name evidence="2" type="ORF">B5J94_05345</name>
</gene>
<feature type="transmembrane region" description="Helical" evidence="1">
    <location>
        <begin position="130"/>
        <end position="159"/>
    </location>
</feature>
<feature type="transmembrane region" description="Helical" evidence="1">
    <location>
        <begin position="101"/>
        <end position="118"/>
    </location>
</feature>
<evidence type="ECO:0000313" key="2">
    <source>
        <dbReference type="EMBL" id="OPH37783.1"/>
    </source>
</evidence>
<dbReference type="AlphaFoldDB" id="A0A1V4GYX0"/>
<organism evidence="2 3">
    <name type="scientific">Moraxella lacunata</name>
    <dbReference type="NCBI Taxonomy" id="477"/>
    <lineage>
        <taxon>Bacteria</taxon>
        <taxon>Pseudomonadati</taxon>
        <taxon>Pseudomonadota</taxon>
        <taxon>Gammaproteobacteria</taxon>
        <taxon>Moraxellales</taxon>
        <taxon>Moraxellaceae</taxon>
        <taxon>Moraxella</taxon>
    </lineage>
</organism>
<accession>A0A1V4GYX0</accession>
<protein>
    <recommendedName>
        <fullName evidence="4">DUF1345 domain-containing protein</fullName>
    </recommendedName>
</protein>
<dbReference type="Pfam" id="PF07077">
    <property type="entry name" value="DUF1345"/>
    <property type="match status" value="1"/>
</dbReference>
<evidence type="ECO:0008006" key="4">
    <source>
        <dbReference type="Google" id="ProtNLM"/>
    </source>
</evidence>
<keyword evidence="1" id="KW-1133">Transmembrane helix</keyword>
<feature type="transmembrane region" description="Helical" evidence="1">
    <location>
        <begin position="60"/>
        <end position="81"/>
    </location>
</feature>
<dbReference type="Proteomes" id="UP000191025">
    <property type="component" value="Unassembled WGS sequence"/>
</dbReference>
<evidence type="ECO:0000313" key="3">
    <source>
        <dbReference type="Proteomes" id="UP000191025"/>
    </source>
</evidence>
<proteinExistence type="predicted"/>
<reference evidence="3" key="1">
    <citation type="submission" date="2017-03" db="EMBL/GenBank/DDBJ databases">
        <title>Draft genome sequence of Moraxella equi CCUG 4950T type strain.</title>
        <authorList>
            <person name="Salva-Serra F."/>
            <person name="Engstrom-Jakobsson H."/>
            <person name="Thorell K."/>
            <person name="Jaen-Luchoro D."/>
            <person name="Gonzales-Siles L."/>
            <person name="Karlsson R."/>
            <person name="Yazdan S."/>
            <person name="Boulund F."/>
            <person name="Johnning A."/>
            <person name="Engstrand L."/>
            <person name="Kristiansson E."/>
            <person name="Moore E."/>
        </authorList>
    </citation>
    <scope>NUCLEOTIDE SEQUENCE [LARGE SCALE GENOMIC DNA]</scope>
    <source>
        <strain evidence="3">CCUG 4441</strain>
    </source>
</reference>
<feature type="transmembrane region" description="Helical" evidence="1">
    <location>
        <begin position="186"/>
        <end position="206"/>
    </location>
</feature>
<feature type="transmembrane region" description="Helical" evidence="1">
    <location>
        <begin position="218"/>
        <end position="239"/>
    </location>
</feature>
<evidence type="ECO:0000256" key="1">
    <source>
        <dbReference type="SAM" id="Phobius"/>
    </source>
</evidence>